<organism evidence="5 6">
    <name type="scientific">Rhizodiscina lignyota</name>
    <dbReference type="NCBI Taxonomy" id="1504668"/>
    <lineage>
        <taxon>Eukaryota</taxon>
        <taxon>Fungi</taxon>
        <taxon>Dikarya</taxon>
        <taxon>Ascomycota</taxon>
        <taxon>Pezizomycotina</taxon>
        <taxon>Dothideomycetes</taxon>
        <taxon>Pleosporomycetidae</taxon>
        <taxon>Aulographales</taxon>
        <taxon>Rhizodiscinaceae</taxon>
        <taxon>Rhizodiscina</taxon>
    </lineage>
</organism>
<comment type="similarity">
    <text evidence="3">Belongs to the metallo-dependent hydrolases superfamily.</text>
</comment>
<dbReference type="PANTHER" id="PTHR21240">
    <property type="entry name" value="2-AMINO-3-CARBOXYLMUCONATE-6-SEMIALDEHYDE DECARBOXYLASE"/>
    <property type="match status" value="1"/>
</dbReference>
<evidence type="ECO:0000259" key="4">
    <source>
        <dbReference type="Pfam" id="PF04909"/>
    </source>
</evidence>
<evidence type="ECO:0000256" key="1">
    <source>
        <dbReference type="ARBA" id="ARBA00022793"/>
    </source>
</evidence>
<dbReference type="InterPro" id="IPR006680">
    <property type="entry name" value="Amidohydro-rel"/>
</dbReference>
<keyword evidence="1 3" id="KW-0210">Decarboxylase</keyword>
<dbReference type="Proteomes" id="UP000799772">
    <property type="component" value="Unassembled WGS sequence"/>
</dbReference>
<keyword evidence="2 3" id="KW-0456">Lyase</keyword>
<dbReference type="PANTHER" id="PTHR21240:SF28">
    <property type="entry name" value="ISO-OROTATE DECARBOXYLASE (EUROFUNG)"/>
    <property type="match status" value="1"/>
</dbReference>
<dbReference type="GO" id="GO:0016831">
    <property type="term" value="F:carboxy-lyase activity"/>
    <property type="evidence" value="ECO:0007669"/>
    <property type="project" value="UniProtKB-KW"/>
</dbReference>
<accession>A0A9P4IC84</accession>
<dbReference type="GO" id="GO:0019748">
    <property type="term" value="P:secondary metabolic process"/>
    <property type="evidence" value="ECO:0007669"/>
    <property type="project" value="TreeGrafter"/>
</dbReference>
<comment type="caution">
    <text evidence="5">The sequence shown here is derived from an EMBL/GenBank/DDBJ whole genome shotgun (WGS) entry which is preliminary data.</text>
</comment>
<evidence type="ECO:0000313" key="6">
    <source>
        <dbReference type="Proteomes" id="UP000799772"/>
    </source>
</evidence>
<protein>
    <submittedName>
        <fullName evidence="5">Amidohydrolase</fullName>
    </submittedName>
</protein>
<dbReference type="InterPro" id="IPR032465">
    <property type="entry name" value="ACMSD"/>
</dbReference>
<sequence>MAESTPAKKITVVDVHSHLYPTFYFDLLKSRTVAPYVKDNKFINRASAAGAGKPIIPVLYDVQTKIKFMDLHKIDISILSIGNPWLDFLEPEGAGEVAKEVNDKFNELCAAVPNRLFFFACLPLSGSHDVILAEIKRVSSLSHVRGIVMGCNGMGEGLDDPSLIQVYRTLAENNLPIFLHPNYGLPEEVWGKRAKEYGQILPISMGFPLETTIAMTRLILSGAFQEVPELRFIVSHAGGTLPFLAGRVENAIDHDRLWHSQGKAKADRRTIWDVLKKNVYMDGIVYDKIPLKMAVEAAGSDRVMFGTDHPFFLPVDGGDEIPSMWSNERAVREGFGKESKEYQQIMGENAIKLLDIGGCGCH</sequence>
<dbReference type="SUPFAM" id="SSF51556">
    <property type="entry name" value="Metallo-dependent hydrolases"/>
    <property type="match status" value="1"/>
</dbReference>
<dbReference type="AlphaFoldDB" id="A0A9P4IC84"/>
<dbReference type="GO" id="GO:0016787">
    <property type="term" value="F:hydrolase activity"/>
    <property type="evidence" value="ECO:0007669"/>
    <property type="project" value="InterPro"/>
</dbReference>
<dbReference type="GO" id="GO:0005829">
    <property type="term" value="C:cytosol"/>
    <property type="evidence" value="ECO:0007669"/>
    <property type="project" value="TreeGrafter"/>
</dbReference>
<evidence type="ECO:0000256" key="2">
    <source>
        <dbReference type="ARBA" id="ARBA00023239"/>
    </source>
</evidence>
<dbReference type="InterPro" id="IPR032466">
    <property type="entry name" value="Metal_Hydrolase"/>
</dbReference>
<dbReference type="Pfam" id="PF04909">
    <property type="entry name" value="Amidohydro_2"/>
    <property type="match status" value="1"/>
</dbReference>
<proteinExistence type="inferred from homology"/>
<evidence type="ECO:0000256" key="3">
    <source>
        <dbReference type="RuleBase" id="RU366045"/>
    </source>
</evidence>
<dbReference type="OrthoDB" id="191270at2759"/>
<dbReference type="Gene3D" id="3.20.20.140">
    <property type="entry name" value="Metal-dependent hydrolases"/>
    <property type="match status" value="1"/>
</dbReference>
<dbReference type="EMBL" id="ML978126">
    <property type="protein sequence ID" value="KAF2098900.1"/>
    <property type="molecule type" value="Genomic_DNA"/>
</dbReference>
<keyword evidence="6" id="KW-1185">Reference proteome</keyword>
<name>A0A9P4IC84_9PEZI</name>
<feature type="domain" description="Amidohydrolase-related" evidence="4">
    <location>
        <begin position="94"/>
        <end position="355"/>
    </location>
</feature>
<evidence type="ECO:0000313" key="5">
    <source>
        <dbReference type="EMBL" id="KAF2098900.1"/>
    </source>
</evidence>
<gene>
    <name evidence="5" type="ORF">NA57DRAFT_39126</name>
</gene>
<reference evidence="5" key="1">
    <citation type="journal article" date="2020" name="Stud. Mycol.">
        <title>101 Dothideomycetes genomes: a test case for predicting lifestyles and emergence of pathogens.</title>
        <authorList>
            <person name="Haridas S."/>
            <person name="Albert R."/>
            <person name="Binder M."/>
            <person name="Bloem J."/>
            <person name="Labutti K."/>
            <person name="Salamov A."/>
            <person name="Andreopoulos B."/>
            <person name="Baker S."/>
            <person name="Barry K."/>
            <person name="Bills G."/>
            <person name="Bluhm B."/>
            <person name="Cannon C."/>
            <person name="Castanera R."/>
            <person name="Culley D."/>
            <person name="Daum C."/>
            <person name="Ezra D."/>
            <person name="Gonzalez J."/>
            <person name="Henrissat B."/>
            <person name="Kuo A."/>
            <person name="Liang C."/>
            <person name="Lipzen A."/>
            <person name="Lutzoni F."/>
            <person name="Magnuson J."/>
            <person name="Mondo S."/>
            <person name="Nolan M."/>
            <person name="Ohm R."/>
            <person name="Pangilinan J."/>
            <person name="Park H.-J."/>
            <person name="Ramirez L."/>
            <person name="Alfaro M."/>
            <person name="Sun H."/>
            <person name="Tritt A."/>
            <person name="Yoshinaga Y."/>
            <person name="Zwiers L.-H."/>
            <person name="Turgeon B."/>
            <person name="Goodwin S."/>
            <person name="Spatafora J."/>
            <person name="Crous P."/>
            <person name="Grigoriev I."/>
        </authorList>
    </citation>
    <scope>NUCLEOTIDE SEQUENCE</scope>
    <source>
        <strain evidence="5">CBS 133067</strain>
    </source>
</reference>